<organism evidence="3">
    <name type="scientific">Volvox carteri f. nagariensis</name>
    <dbReference type="NCBI Taxonomy" id="3068"/>
    <lineage>
        <taxon>Eukaryota</taxon>
        <taxon>Viridiplantae</taxon>
        <taxon>Chlorophyta</taxon>
        <taxon>core chlorophytes</taxon>
        <taxon>Chlorophyceae</taxon>
        <taxon>CS clade</taxon>
        <taxon>Chlamydomonadales</taxon>
        <taxon>Volvocaceae</taxon>
        <taxon>Volvox</taxon>
    </lineage>
</organism>
<feature type="region of interest" description="Disordered" evidence="1">
    <location>
        <begin position="1"/>
        <end position="100"/>
    </location>
</feature>
<feature type="compositionally biased region" description="Acidic residues" evidence="1">
    <location>
        <begin position="237"/>
        <end position="251"/>
    </location>
</feature>
<feature type="region of interest" description="Disordered" evidence="1">
    <location>
        <begin position="155"/>
        <end position="258"/>
    </location>
</feature>
<reference evidence="2 3" key="1">
    <citation type="journal article" date="2010" name="Science">
        <title>Genomic analysis of organismal complexity in the multicellular green alga Volvox carteri.</title>
        <authorList>
            <person name="Prochnik S.E."/>
            <person name="Umen J."/>
            <person name="Nedelcu A.M."/>
            <person name="Hallmann A."/>
            <person name="Miller S.M."/>
            <person name="Nishii I."/>
            <person name="Ferris P."/>
            <person name="Kuo A."/>
            <person name="Mitros T."/>
            <person name="Fritz-Laylin L.K."/>
            <person name="Hellsten U."/>
            <person name="Chapman J."/>
            <person name="Simakov O."/>
            <person name="Rensing S.A."/>
            <person name="Terry A."/>
            <person name="Pangilinan J."/>
            <person name="Kapitonov V."/>
            <person name="Jurka J."/>
            <person name="Salamov A."/>
            <person name="Shapiro H."/>
            <person name="Schmutz J."/>
            <person name="Grimwood J."/>
            <person name="Lindquist E."/>
            <person name="Lucas S."/>
            <person name="Grigoriev I.V."/>
            <person name="Schmitt R."/>
            <person name="Kirk D."/>
            <person name="Rokhsar D.S."/>
        </authorList>
    </citation>
    <scope>NUCLEOTIDE SEQUENCE [LARGE SCALE GENOMIC DNA]</scope>
    <source>
        <strain evidence="3">f. Nagariensis / Eve</strain>
    </source>
</reference>
<evidence type="ECO:0000313" key="3">
    <source>
        <dbReference type="Proteomes" id="UP000001058"/>
    </source>
</evidence>
<dbReference type="RefSeq" id="XP_002959570.1">
    <property type="nucleotide sequence ID" value="XM_002959524.1"/>
</dbReference>
<evidence type="ECO:0000313" key="2">
    <source>
        <dbReference type="EMBL" id="EFJ39365.1"/>
    </source>
</evidence>
<dbReference type="Proteomes" id="UP000001058">
    <property type="component" value="Unassembled WGS sequence"/>
</dbReference>
<gene>
    <name evidence="2" type="ORF">VOLCADRAFT_101062</name>
</gene>
<dbReference type="GeneID" id="9614376"/>
<sequence>MADRLGLALEPSPCAPGHSLTDGAGDDQAGAGTEQDPQQRRSRRVLSQIERMQGMGLRYHDSRKRKGGSSRSANPEGQENLEESSSSDSEPDLETNGKMCGLATLAPKGLKERITTEAASNATEFCELVGYPIFNELVKDECGNFVRDEKDEHRVVVTPGKGGQRYQAELQQPKKPKAFKGEGKGGGERVMDEGGEEEEDGEAEKEEEGDEEGLEEGEGEEEGTEEEGEAEERIQGEEEGQGEELGEEGQDKEEGLSRPVYERASELYRLLKPLKRYIVTELGKVATGTQRVQKGVVLVNLPGDAAIPGRKSPRLHFYVQSGTVENETHPLESEMGPEFTAMFD</sequence>
<feature type="compositionally biased region" description="Acidic residues" evidence="1">
    <location>
        <begin position="193"/>
        <end position="230"/>
    </location>
</feature>
<dbReference type="InParanoid" id="D8ULN4"/>
<protein>
    <submittedName>
        <fullName evidence="2">Uncharacterized protein</fullName>
    </submittedName>
</protein>
<dbReference type="AlphaFoldDB" id="D8ULN4"/>
<accession>D8ULN4</accession>
<dbReference type="KEGG" id="vcn:VOLCADRAFT_101062"/>
<keyword evidence="3" id="KW-1185">Reference proteome</keyword>
<feature type="compositionally biased region" description="Low complexity" evidence="1">
    <location>
        <begin position="22"/>
        <end position="32"/>
    </location>
</feature>
<feature type="compositionally biased region" description="Basic and acidic residues" evidence="1">
    <location>
        <begin position="179"/>
        <end position="192"/>
    </location>
</feature>
<proteinExistence type="predicted"/>
<dbReference type="EMBL" id="GL378636">
    <property type="protein sequence ID" value="EFJ39365.1"/>
    <property type="molecule type" value="Genomic_DNA"/>
</dbReference>
<name>D8ULN4_VOLCA</name>
<evidence type="ECO:0000256" key="1">
    <source>
        <dbReference type="SAM" id="MobiDB-lite"/>
    </source>
</evidence>